<dbReference type="PANTHER" id="PTHR43004">
    <property type="entry name" value="TRK SYSTEM POTASSIUM UPTAKE PROTEIN"/>
    <property type="match status" value="1"/>
</dbReference>
<keyword evidence="3" id="KW-0274">FAD</keyword>
<protein>
    <recommendedName>
        <fullName evidence="4">FAD-binding domain-containing protein</fullName>
    </recommendedName>
</protein>
<organism evidence="5 6">
    <name type="scientific">Sphingobacterium haloxyli</name>
    <dbReference type="NCBI Taxonomy" id="2100533"/>
    <lineage>
        <taxon>Bacteria</taxon>
        <taxon>Pseudomonadati</taxon>
        <taxon>Bacteroidota</taxon>
        <taxon>Sphingobacteriia</taxon>
        <taxon>Sphingobacteriales</taxon>
        <taxon>Sphingobacteriaceae</taxon>
        <taxon>Sphingobacterium</taxon>
    </lineage>
</organism>
<dbReference type="Gene3D" id="3.50.50.60">
    <property type="entry name" value="FAD/NAD(P)-binding domain"/>
    <property type="match status" value="1"/>
</dbReference>
<dbReference type="RefSeq" id="WP_105716073.1">
    <property type="nucleotide sequence ID" value="NZ_PVBQ01000004.1"/>
</dbReference>
<dbReference type="SUPFAM" id="SSF51905">
    <property type="entry name" value="FAD/NAD(P)-binding domain"/>
    <property type="match status" value="1"/>
</dbReference>
<comment type="cofactor">
    <cofactor evidence="1">
        <name>FAD</name>
        <dbReference type="ChEBI" id="CHEBI:57692"/>
    </cofactor>
</comment>
<dbReference type="InterPro" id="IPR036188">
    <property type="entry name" value="FAD/NAD-bd_sf"/>
</dbReference>
<evidence type="ECO:0000256" key="3">
    <source>
        <dbReference type="ARBA" id="ARBA00022827"/>
    </source>
</evidence>
<keyword evidence="2" id="KW-0285">Flavoprotein</keyword>
<evidence type="ECO:0000313" key="6">
    <source>
        <dbReference type="Proteomes" id="UP000239711"/>
    </source>
</evidence>
<dbReference type="GO" id="GO:0016709">
    <property type="term" value="F:oxidoreductase activity, acting on paired donors, with incorporation or reduction of molecular oxygen, NAD(P)H as one donor, and incorporation of one atom of oxygen"/>
    <property type="evidence" value="ECO:0007669"/>
    <property type="project" value="UniProtKB-ARBA"/>
</dbReference>
<dbReference type="GO" id="GO:0071949">
    <property type="term" value="F:FAD binding"/>
    <property type="evidence" value="ECO:0007669"/>
    <property type="project" value="InterPro"/>
</dbReference>
<dbReference type="PANTHER" id="PTHR43004:SF19">
    <property type="entry name" value="BINDING MONOOXYGENASE, PUTATIVE (JCVI)-RELATED"/>
    <property type="match status" value="1"/>
</dbReference>
<reference evidence="5 6" key="1">
    <citation type="submission" date="2018-02" db="EMBL/GenBank/DDBJ databases">
        <title>The draft genome of Sphingobacterium sp. 5JN-11.</title>
        <authorList>
            <person name="Liu L."/>
            <person name="Li L."/>
            <person name="Liang L."/>
            <person name="Zhang X."/>
            <person name="Wang T."/>
        </authorList>
    </citation>
    <scope>NUCLEOTIDE SEQUENCE [LARGE SCALE GENOMIC DNA]</scope>
    <source>
        <strain evidence="5 6">5JN-11</strain>
    </source>
</reference>
<feature type="domain" description="FAD-binding" evidence="4">
    <location>
        <begin position="51"/>
        <end position="107"/>
    </location>
</feature>
<dbReference type="PRINTS" id="PR00420">
    <property type="entry name" value="RNGMNOXGNASE"/>
</dbReference>
<dbReference type="InterPro" id="IPR050641">
    <property type="entry name" value="RIFMO-like"/>
</dbReference>
<gene>
    <name evidence="5" type="ORF">C5745_05905</name>
</gene>
<dbReference type="EMBL" id="PVBQ01000004">
    <property type="protein sequence ID" value="PRD48046.1"/>
    <property type="molecule type" value="Genomic_DNA"/>
</dbReference>
<comment type="caution">
    <text evidence="5">The sequence shown here is derived from an EMBL/GenBank/DDBJ whole genome shotgun (WGS) entry which is preliminary data.</text>
</comment>
<evidence type="ECO:0000256" key="1">
    <source>
        <dbReference type="ARBA" id="ARBA00001974"/>
    </source>
</evidence>
<dbReference type="InterPro" id="IPR002938">
    <property type="entry name" value="FAD-bd"/>
</dbReference>
<evidence type="ECO:0000256" key="2">
    <source>
        <dbReference type="ARBA" id="ARBA00022630"/>
    </source>
</evidence>
<dbReference type="OrthoDB" id="1036575at2"/>
<sequence length="111" mass="12373">MMANRMGNNFADTAGCLLVGKTKKYFKKSHEFETEKLLVDFLASHGKKVHDSAHVHSPAGAQGMNTGIQDAYNLAWKLAMVLKFGFPYGLLESYDEERRPIARNIIRLGSA</sequence>
<keyword evidence="6" id="KW-1185">Reference proteome</keyword>
<evidence type="ECO:0000313" key="5">
    <source>
        <dbReference type="EMBL" id="PRD48046.1"/>
    </source>
</evidence>
<dbReference type="Pfam" id="PF01494">
    <property type="entry name" value="FAD_binding_3"/>
    <property type="match status" value="1"/>
</dbReference>
<accession>A0A2S9J5H4</accession>
<dbReference type="Proteomes" id="UP000239711">
    <property type="component" value="Unassembled WGS sequence"/>
</dbReference>
<dbReference type="AlphaFoldDB" id="A0A2S9J5H4"/>
<name>A0A2S9J5H4_9SPHI</name>
<evidence type="ECO:0000259" key="4">
    <source>
        <dbReference type="Pfam" id="PF01494"/>
    </source>
</evidence>
<proteinExistence type="predicted"/>